<keyword evidence="8" id="KW-0378">Hydrolase</keyword>
<evidence type="ECO:0000313" key="17">
    <source>
        <dbReference type="EMBL" id="SFR98854.1"/>
    </source>
</evidence>
<dbReference type="RefSeq" id="WP_092562641.1">
    <property type="nucleotide sequence ID" value="NZ_FOYZ01000014.1"/>
</dbReference>
<reference evidence="17 18" key="1">
    <citation type="submission" date="2016-10" db="EMBL/GenBank/DDBJ databases">
        <authorList>
            <person name="de Groot N.N."/>
        </authorList>
    </citation>
    <scope>NUCLEOTIDE SEQUENCE [LARGE SCALE GENOMIC DNA]</scope>
    <source>
        <strain evidence="17 18">743A</strain>
    </source>
</reference>
<dbReference type="SMART" id="SM00936">
    <property type="entry name" value="PBP5_C"/>
    <property type="match status" value="1"/>
</dbReference>
<evidence type="ECO:0000256" key="4">
    <source>
        <dbReference type="ARBA" id="ARBA00012448"/>
    </source>
</evidence>
<proteinExistence type="inferred from homology"/>
<accession>A0A1I6L5Z7</accession>
<organism evidence="17 18">
    <name type="scientific">Anaeromicropila populeti</name>
    <dbReference type="NCBI Taxonomy" id="37658"/>
    <lineage>
        <taxon>Bacteria</taxon>
        <taxon>Bacillati</taxon>
        <taxon>Bacillota</taxon>
        <taxon>Clostridia</taxon>
        <taxon>Lachnospirales</taxon>
        <taxon>Lachnospiraceae</taxon>
        <taxon>Anaeromicropila</taxon>
    </lineage>
</organism>
<keyword evidence="9" id="KW-0133">Cell shape</keyword>
<feature type="active site" description="Proton acceptor" evidence="13">
    <location>
        <position position="84"/>
    </location>
</feature>
<dbReference type="InterPro" id="IPR015956">
    <property type="entry name" value="Peniciliin-bd_prot_C_sf"/>
</dbReference>
<dbReference type="AlphaFoldDB" id="A0A1I6L5Z7"/>
<dbReference type="Pfam" id="PF07943">
    <property type="entry name" value="PBP5_C"/>
    <property type="match status" value="1"/>
</dbReference>
<evidence type="ECO:0000313" key="18">
    <source>
        <dbReference type="Proteomes" id="UP000199659"/>
    </source>
</evidence>
<evidence type="ECO:0000256" key="12">
    <source>
        <dbReference type="ARBA" id="ARBA00034000"/>
    </source>
</evidence>
<keyword evidence="6" id="KW-0645">Protease</keyword>
<dbReference type="InterPro" id="IPR037167">
    <property type="entry name" value="Peptidase_S11_C_sf"/>
</dbReference>
<dbReference type="Gene3D" id="2.60.410.10">
    <property type="entry name" value="D-Ala-D-Ala carboxypeptidase, C-terminal domain"/>
    <property type="match status" value="1"/>
</dbReference>
<evidence type="ECO:0000256" key="5">
    <source>
        <dbReference type="ARBA" id="ARBA00022645"/>
    </source>
</evidence>
<comment type="catalytic activity">
    <reaction evidence="12">
        <text>Preferential cleavage: (Ac)2-L-Lys-D-Ala-|-D-Ala. Also transpeptidation of peptidyl-alanyl moieties that are N-acyl substituents of D-alanine.</text>
        <dbReference type="EC" id="3.4.16.4"/>
    </reaction>
</comment>
<dbReference type="STRING" id="37658.SAMN05661086_03071"/>
<dbReference type="PANTHER" id="PTHR21581">
    <property type="entry name" value="D-ALANYL-D-ALANINE CARBOXYPEPTIDASE"/>
    <property type="match status" value="1"/>
</dbReference>
<evidence type="ECO:0000256" key="15">
    <source>
        <dbReference type="RuleBase" id="RU004016"/>
    </source>
</evidence>
<dbReference type="GO" id="GO:0006508">
    <property type="term" value="P:proteolysis"/>
    <property type="evidence" value="ECO:0007669"/>
    <property type="project" value="UniProtKB-KW"/>
</dbReference>
<feature type="binding site" evidence="14">
    <location>
        <position position="254"/>
    </location>
    <ligand>
        <name>substrate</name>
    </ligand>
</feature>
<feature type="active site" evidence="13">
    <location>
        <position position="141"/>
    </location>
</feature>
<evidence type="ECO:0000256" key="6">
    <source>
        <dbReference type="ARBA" id="ARBA00022670"/>
    </source>
</evidence>
<dbReference type="GO" id="GO:0071555">
    <property type="term" value="P:cell wall organization"/>
    <property type="evidence" value="ECO:0007669"/>
    <property type="project" value="UniProtKB-KW"/>
</dbReference>
<sequence length="413" mass="45780">MKRVVAYFCCIILCMQIISQKNIVFGNSAFHTNRSLISNETEEKTSEPDLQITSQSAVLIEGSTGTILYEKNKDERRFPASITKIMTLLLIFEALEDGKISLEDEVTVSEHAASMGGSQVYVEPNEKLTVDTMIKCITISSANDCAVAMAEFLAGSETEFVTRMNAKAKELGMNNTNFMNCCGLDDEITKGHYSSAYDIALMSRELITKHSEITKYSTVWMDTFTHTTKKGESEFGLTNTNKLVRTYNGITGLKTGSTSKAKYCLSATANRNGMDMIAVVMAAPESKTRFSEAARMLDYGFANCTMYQDDNKDTVLEQIAVKRGLKDFIVPKIASTFTYLLMNGESSENIQKEIIYEADVEAPVMEGDVIGEIKYTYGGKDIGSVPIVSSENIGKAKFKNYLEKIVKKFFIAD</sequence>
<dbReference type="Gene3D" id="3.40.710.10">
    <property type="entry name" value="DD-peptidase/beta-lactamase superfamily"/>
    <property type="match status" value="1"/>
</dbReference>
<dbReference type="OrthoDB" id="9791132at2"/>
<keyword evidence="18" id="KW-1185">Reference proteome</keyword>
<dbReference type="PANTHER" id="PTHR21581:SF6">
    <property type="entry name" value="TRAFFICKING PROTEIN PARTICLE COMPLEX SUBUNIT 12"/>
    <property type="match status" value="1"/>
</dbReference>
<dbReference type="Proteomes" id="UP000199659">
    <property type="component" value="Unassembled WGS sequence"/>
</dbReference>
<evidence type="ECO:0000256" key="10">
    <source>
        <dbReference type="ARBA" id="ARBA00022984"/>
    </source>
</evidence>
<dbReference type="InterPro" id="IPR001967">
    <property type="entry name" value="Peptidase_S11_N"/>
</dbReference>
<dbReference type="InterPro" id="IPR012338">
    <property type="entry name" value="Beta-lactam/transpept-like"/>
</dbReference>
<comment type="function">
    <text evidence="1">Removes C-terminal D-alanyl residues from sugar-peptide cell wall precursors.</text>
</comment>
<dbReference type="Pfam" id="PF00768">
    <property type="entry name" value="Peptidase_S11"/>
    <property type="match status" value="1"/>
</dbReference>
<feature type="domain" description="Peptidase S11 D-Ala-D-Ala carboxypeptidase A C-terminal" evidence="16">
    <location>
        <begin position="301"/>
        <end position="395"/>
    </location>
</feature>
<dbReference type="UniPathway" id="UPA00219"/>
<evidence type="ECO:0000256" key="8">
    <source>
        <dbReference type="ARBA" id="ARBA00022801"/>
    </source>
</evidence>
<evidence type="ECO:0000256" key="2">
    <source>
        <dbReference type="ARBA" id="ARBA00004752"/>
    </source>
</evidence>
<evidence type="ECO:0000256" key="1">
    <source>
        <dbReference type="ARBA" id="ARBA00003217"/>
    </source>
</evidence>
<dbReference type="SUPFAM" id="SSF69189">
    <property type="entry name" value="Penicillin-binding protein associated domain"/>
    <property type="match status" value="1"/>
</dbReference>
<comment type="similarity">
    <text evidence="3 15">Belongs to the peptidase S11 family.</text>
</comment>
<evidence type="ECO:0000256" key="13">
    <source>
        <dbReference type="PIRSR" id="PIRSR618044-1"/>
    </source>
</evidence>
<keyword evidence="7" id="KW-0732">Signal</keyword>
<evidence type="ECO:0000256" key="7">
    <source>
        <dbReference type="ARBA" id="ARBA00022729"/>
    </source>
</evidence>
<keyword evidence="10" id="KW-0573">Peptidoglycan synthesis</keyword>
<dbReference type="InterPro" id="IPR012907">
    <property type="entry name" value="Peptidase_S11_C"/>
</dbReference>
<dbReference type="SUPFAM" id="SSF56601">
    <property type="entry name" value="beta-lactamase/transpeptidase-like"/>
    <property type="match status" value="1"/>
</dbReference>
<keyword evidence="5 17" id="KW-0121">Carboxypeptidase</keyword>
<gene>
    <name evidence="17" type="ORF">SAMN05661086_03071</name>
</gene>
<evidence type="ECO:0000256" key="3">
    <source>
        <dbReference type="ARBA" id="ARBA00007164"/>
    </source>
</evidence>
<dbReference type="EC" id="3.4.16.4" evidence="4"/>
<dbReference type="EMBL" id="FOYZ01000014">
    <property type="protein sequence ID" value="SFR98854.1"/>
    <property type="molecule type" value="Genomic_DNA"/>
</dbReference>
<dbReference type="GO" id="GO:0008360">
    <property type="term" value="P:regulation of cell shape"/>
    <property type="evidence" value="ECO:0007669"/>
    <property type="project" value="UniProtKB-KW"/>
</dbReference>
<dbReference type="InterPro" id="IPR018044">
    <property type="entry name" value="Peptidase_S11"/>
</dbReference>
<name>A0A1I6L5Z7_9FIRM</name>
<evidence type="ECO:0000256" key="11">
    <source>
        <dbReference type="ARBA" id="ARBA00023316"/>
    </source>
</evidence>
<evidence type="ECO:0000256" key="9">
    <source>
        <dbReference type="ARBA" id="ARBA00022960"/>
    </source>
</evidence>
<dbReference type="GO" id="GO:0009002">
    <property type="term" value="F:serine-type D-Ala-D-Ala carboxypeptidase activity"/>
    <property type="evidence" value="ECO:0007669"/>
    <property type="project" value="UniProtKB-EC"/>
</dbReference>
<evidence type="ECO:0000259" key="16">
    <source>
        <dbReference type="SMART" id="SM00936"/>
    </source>
</evidence>
<comment type="pathway">
    <text evidence="2">Cell wall biogenesis; peptidoglycan biosynthesis.</text>
</comment>
<keyword evidence="11" id="KW-0961">Cell wall biogenesis/degradation</keyword>
<protein>
    <recommendedName>
        <fullName evidence="4">serine-type D-Ala-D-Ala carboxypeptidase</fullName>
        <ecNumber evidence="4">3.4.16.4</ecNumber>
    </recommendedName>
</protein>
<evidence type="ECO:0000256" key="14">
    <source>
        <dbReference type="PIRSR" id="PIRSR618044-2"/>
    </source>
</evidence>
<dbReference type="PRINTS" id="PR00725">
    <property type="entry name" value="DADACBPTASE1"/>
</dbReference>
<feature type="active site" description="Acyl-ester intermediate" evidence="13">
    <location>
        <position position="81"/>
    </location>
</feature>
<dbReference type="GO" id="GO:0009252">
    <property type="term" value="P:peptidoglycan biosynthetic process"/>
    <property type="evidence" value="ECO:0007669"/>
    <property type="project" value="UniProtKB-UniPathway"/>
</dbReference>